<proteinExistence type="inferred from homology"/>
<dbReference type="GO" id="GO:0004888">
    <property type="term" value="F:transmembrane signaling receptor activity"/>
    <property type="evidence" value="ECO:0007669"/>
    <property type="project" value="InterPro"/>
</dbReference>
<dbReference type="Gene3D" id="6.10.340.10">
    <property type="match status" value="1"/>
</dbReference>
<dbReference type="InterPro" id="IPR051310">
    <property type="entry name" value="MCP_chemotaxis"/>
</dbReference>
<dbReference type="RefSeq" id="WP_077847547.1">
    <property type="nucleotide sequence ID" value="NZ_LZZM01000153.1"/>
</dbReference>
<dbReference type="SUPFAM" id="SSF58104">
    <property type="entry name" value="Methyl-accepting chemotaxis protein (MCP) signaling domain"/>
    <property type="match status" value="1"/>
</dbReference>
<feature type="domain" description="HAMP" evidence="7">
    <location>
        <begin position="226"/>
        <end position="278"/>
    </location>
</feature>
<dbReference type="GO" id="GO:0006935">
    <property type="term" value="P:chemotaxis"/>
    <property type="evidence" value="ECO:0007669"/>
    <property type="project" value="UniProtKB-KW"/>
</dbReference>
<feature type="transmembrane region" description="Helical" evidence="5">
    <location>
        <begin position="26"/>
        <end position="48"/>
    </location>
</feature>
<dbReference type="GO" id="GO:0007165">
    <property type="term" value="P:signal transduction"/>
    <property type="evidence" value="ECO:0007669"/>
    <property type="project" value="UniProtKB-KW"/>
</dbReference>
<dbReference type="Pfam" id="PF00015">
    <property type="entry name" value="MCPsignal"/>
    <property type="match status" value="1"/>
</dbReference>
<feature type="transmembrane region" description="Helical" evidence="5">
    <location>
        <begin position="197"/>
        <end position="221"/>
    </location>
</feature>
<dbReference type="InterPro" id="IPR003660">
    <property type="entry name" value="HAMP_dom"/>
</dbReference>
<dbReference type="SMART" id="SM00304">
    <property type="entry name" value="HAMP"/>
    <property type="match status" value="1"/>
</dbReference>
<gene>
    <name evidence="8" type="primary">tap_3</name>
    <name evidence="8" type="ORF">CLPUN_24190</name>
</gene>
<evidence type="ECO:0000256" key="2">
    <source>
        <dbReference type="ARBA" id="ARBA00029447"/>
    </source>
</evidence>
<evidence type="ECO:0000256" key="4">
    <source>
        <dbReference type="SAM" id="Coils"/>
    </source>
</evidence>
<feature type="coiled-coil region" evidence="4">
    <location>
        <begin position="357"/>
        <end position="384"/>
    </location>
</feature>
<organism evidence="8 9">
    <name type="scientific">Clostridium puniceum</name>
    <dbReference type="NCBI Taxonomy" id="29367"/>
    <lineage>
        <taxon>Bacteria</taxon>
        <taxon>Bacillati</taxon>
        <taxon>Bacillota</taxon>
        <taxon>Clostridia</taxon>
        <taxon>Eubacteriales</taxon>
        <taxon>Clostridiaceae</taxon>
        <taxon>Clostridium</taxon>
    </lineage>
</organism>
<dbReference type="InterPro" id="IPR004090">
    <property type="entry name" value="Chemotax_Me-accpt_rcpt"/>
</dbReference>
<dbReference type="EMBL" id="LZZM01000153">
    <property type="protein sequence ID" value="OOM77302.1"/>
    <property type="molecule type" value="Genomic_DNA"/>
</dbReference>
<keyword evidence="5" id="KW-0472">Membrane</keyword>
<dbReference type="SMART" id="SM00283">
    <property type="entry name" value="MA"/>
    <property type="match status" value="1"/>
</dbReference>
<reference evidence="8 9" key="1">
    <citation type="submission" date="2016-05" db="EMBL/GenBank/DDBJ databases">
        <title>Microbial solvent formation.</title>
        <authorList>
            <person name="Poehlein A."/>
            <person name="Montoya Solano J.D."/>
            <person name="Flitsch S."/>
            <person name="Krabben P."/>
            <person name="Duerre P."/>
            <person name="Daniel R."/>
        </authorList>
    </citation>
    <scope>NUCLEOTIDE SEQUENCE [LARGE SCALE GENOMIC DNA]</scope>
    <source>
        <strain evidence="8 9">DSM 2619</strain>
    </source>
</reference>
<dbReference type="AlphaFoldDB" id="A0A1S8TI97"/>
<dbReference type="PROSITE" id="PS50885">
    <property type="entry name" value="HAMP"/>
    <property type="match status" value="1"/>
</dbReference>
<keyword evidence="1" id="KW-0145">Chemotaxis</keyword>
<dbReference type="InterPro" id="IPR024478">
    <property type="entry name" value="HlyB_4HB_MCP"/>
</dbReference>
<evidence type="ECO:0000256" key="1">
    <source>
        <dbReference type="ARBA" id="ARBA00022500"/>
    </source>
</evidence>
<keyword evidence="3" id="KW-0807">Transducer</keyword>
<dbReference type="GO" id="GO:0005886">
    <property type="term" value="C:plasma membrane"/>
    <property type="evidence" value="ECO:0007669"/>
    <property type="project" value="TreeGrafter"/>
</dbReference>
<accession>A0A1S8TI97</accession>
<dbReference type="STRING" id="29367.CLPUN_24190"/>
<name>A0A1S8TI97_9CLOT</name>
<dbReference type="InterPro" id="IPR004089">
    <property type="entry name" value="MCPsignal_dom"/>
</dbReference>
<feature type="domain" description="Methyl-accepting transducer" evidence="6">
    <location>
        <begin position="328"/>
        <end position="557"/>
    </location>
</feature>
<evidence type="ECO:0000313" key="8">
    <source>
        <dbReference type="EMBL" id="OOM77302.1"/>
    </source>
</evidence>
<dbReference type="OrthoDB" id="9814363at2"/>
<keyword evidence="9" id="KW-1185">Reference proteome</keyword>
<evidence type="ECO:0000256" key="5">
    <source>
        <dbReference type="SAM" id="Phobius"/>
    </source>
</evidence>
<dbReference type="Pfam" id="PF12729">
    <property type="entry name" value="4HB_MCP_1"/>
    <property type="match status" value="1"/>
</dbReference>
<keyword evidence="5" id="KW-0812">Transmembrane</keyword>
<dbReference type="Proteomes" id="UP000190890">
    <property type="component" value="Unassembled WGS sequence"/>
</dbReference>
<dbReference type="PANTHER" id="PTHR43531">
    <property type="entry name" value="PROTEIN ICFG"/>
    <property type="match status" value="1"/>
</dbReference>
<keyword evidence="4" id="KW-0175">Coiled coil</keyword>
<evidence type="ECO:0000259" key="7">
    <source>
        <dbReference type="PROSITE" id="PS50885"/>
    </source>
</evidence>
<dbReference type="Pfam" id="PF00672">
    <property type="entry name" value="HAMP"/>
    <property type="match status" value="1"/>
</dbReference>
<protein>
    <submittedName>
        <fullName evidence="8">Methyl-accepting chemotaxis protein IV</fullName>
    </submittedName>
</protein>
<evidence type="ECO:0000256" key="3">
    <source>
        <dbReference type="PROSITE-ProRule" id="PRU00284"/>
    </source>
</evidence>
<comment type="similarity">
    <text evidence="2">Belongs to the methyl-accepting chemotaxis (MCP) protein family.</text>
</comment>
<evidence type="ECO:0000259" key="6">
    <source>
        <dbReference type="PROSITE" id="PS50111"/>
    </source>
</evidence>
<dbReference type="CDD" id="cd06225">
    <property type="entry name" value="HAMP"/>
    <property type="match status" value="1"/>
</dbReference>
<dbReference type="PROSITE" id="PS50111">
    <property type="entry name" value="CHEMOTAXIS_TRANSDUC_2"/>
    <property type="match status" value="1"/>
</dbReference>
<keyword evidence="5" id="KW-1133">Transmembrane helix</keyword>
<dbReference type="PANTHER" id="PTHR43531:SF11">
    <property type="entry name" value="METHYL-ACCEPTING CHEMOTAXIS PROTEIN 3"/>
    <property type="match status" value="1"/>
</dbReference>
<evidence type="ECO:0000313" key="9">
    <source>
        <dbReference type="Proteomes" id="UP000190890"/>
    </source>
</evidence>
<dbReference type="PRINTS" id="PR00260">
    <property type="entry name" value="CHEMTRNSDUCR"/>
</dbReference>
<comment type="caution">
    <text evidence="8">The sequence shown here is derived from an EMBL/GenBank/DDBJ whole genome shotgun (WGS) entry which is preliminary data.</text>
</comment>
<dbReference type="Gene3D" id="1.10.287.950">
    <property type="entry name" value="Methyl-accepting chemotaxis protein"/>
    <property type="match status" value="1"/>
</dbReference>
<sequence length="574" mass="63036">MKLSIKKLNFKEIGTKFKNLTIRKKLYNSFIILSFIGMISGLIGLIFIQKTTTDYNYALINYGFSQGDIGKLGIEIEKSNSLVRDTLFLTDPNERNDAKKSLNSSLDKIDELLNIISNSTTTDTEKENLNKIKTNLAKYKQVRSTVVIKGMANDRDEGLKIFRTQGLDLMNEISDDISLLLQTKIDICNQLSTRLTILKFVSIITVIITMIASIILSLFLAKYITKQISDPIDSMKNVAEEMASGNLDVSINITSNDEIGLLASSFSQMIITLKHYINEISIVLGNISQGNLNISTSQNYKGNFIEIKTSLDNISQSLSEVFLEIRDATSQVSNGADQVSSTSQVLSQGAAYQANSIEELSISIEEINNQVQNTSANADNTKSITMNLVKNIENSNNQMNEMLFAMNNIEKSSKDINNILKSINDIAKETNLLALNAAIEAARAGEAGKGFAVVADEVRKLSDQSADAAKQTTMLVKDSINAVYKGRELANNTAKTLLELVNSVDNVTNLISDITITSREQAESINKLHGGILQISDVVQSNSAIAEESAASSEELTAQAETLNIMINKFKLKI</sequence>